<dbReference type="PROSITE" id="PS50894">
    <property type="entry name" value="HPT"/>
    <property type="match status" value="1"/>
</dbReference>
<organism evidence="4">
    <name type="scientific">Desulfovibrio sp. U5L</name>
    <dbReference type="NCBI Taxonomy" id="596152"/>
    <lineage>
        <taxon>Bacteria</taxon>
        <taxon>Pseudomonadati</taxon>
        <taxon>Thermodesulfobacteriota</taxon>
        <taxon>Desulfovibrionia</taxon>
        <taxon>Desulfovibrionales</taxon>
        <taxon>Desulfovibrionaceae</taxon>
        <taxon>Desulfovibrio</taxon>
    </lineage>
</organism>
<sequence>MDQMDDEIMAMFVEDTREHLADIEAALMDMDRAGADIDEELVNKVFRAAHSIKGGAGFLNLGNVRDLAHKLENLLHMIRGREIVPDTRIINRLLAGFDRLLALVEAAQASDAEDISELLADLSLLATQHLTTEQRAEATATLPIALPSGEVVFTEEALGVRQAVSGGKNLYLVEYDLIHDVQARGKTPLDVITTMESSGLIVDCRMELSAVGDLDAEPVNRIPFYVLYASIVEPDIVGYLFALDAKRIHPVDLEALCGNADCGDAPDAGGAAPTPAPTSAPPAPAARKAGVPARQTRQAFGPWELVLAGNTATLRLAGGGAADAASAREALLEGLAQGAGVTIEWNDPAGVDLALVQVVVAAGRTFAARGLALGHAGGPPAALSATARRAGITAESLAAVGLPASLLLAS</sequence>
<dbReference type="HOGENOM" id="CLU_711199_0_0_7"/>
<feature type="region of interest" description="Disordered" evidence="2">
    <location>
        <begin position="268"/>
        <end position="293"/>
    </location>
</feature>
<feature type="domain" description="HPt" evidence="3">
    <location>
        <begin position="1"/>
        <end position="107"/>
    </location>
</feature>
<reference evidence="4" key="1">
    <citation type="submission" date="2011-11" db="EMBL/GenBank/DDBJ databases">
        <title>Improved High-Quality Draft sequence of Desulfovibrio sp. U5L.</title>
        <authorList>
            <consortium name="US DOE Joint Genome Institute"/>
            <person name="Lucas S."/>
            <person name="Han J."/>
            <person name="Lapidus A."/>
            <person name="Cheng J.-F."/>
            <person name="Goodwin L."/>
            <person name="Pitluck S."/>
            <person name="Peters L."/>
            <person name="Ovchinnikova G."/>
            <person name="Held B."/>
            <person name="Detter J.C."/>
            <person name="Han C."/>
            <person name="Tapia R."/>
            <person name="Land M."/>
            <person name="Hauser L."/>
            <person name="Kyrpides N."/>
            <person name="Ivanova N."/>
            <person name="Pagani I."/>
            <person name="Gabster J."/>
            <person name="Walker C."/>
            <person name="Stolyar S."/>
            <person name="Stahl D."/>
            <person name="Arkin A."/>
            <person name="Dehal P."/>
            <person name="Hazen T."/>
            <person name="Woyke T."/>
        </authorList>
    </citation>
    <scope>NUCLEOTIDE SEQUENCE [LARGE SCALE GENOMIC DNA]</scope>
    <source>
        <strain evidence="4">U5L</strain>
    </source>
</reference>
<dbReference type="SUPFAM" id="SSF47226">
    <property type="entry name" value="Histidine-containing phosphotransfer domain, HPT domain"/>
    <property type="match status" value="1"/>
</dbReference>
<feature type="compositionally biased region" description="Pro residues" evidence="2">
    <location>
        <begin position="274"/>
        <end position="284"/>
    </location>
</feature>
<keyword evidence="4" id="KW-0418">Kinase</keyword>
<dbReference type="EMBL" id="JH600068">
    <property type="protein sequence ID" value="EIG51986.1"/>
    <property type="molecule type" value="Genomic_DNA"/>
</dbReference>
<evidence type="ECO:0000256" key="2">
    <source>
        <dbReference type="SAM" id="MobiDB-lite"/>
    </source>
</evidence>
<evidence type="ECO:0000313" key="4">
    <source>
        <dbReference type="EMBL" id="EIG51986.1"/>
    </source>
</evidence>
<dbReference type="PANTHER" id="PTHR43395">
    <property type="entry name" value="SENSOR HISTIDINE KINASE CHEA"/>
    <property type="match status" value="1"/>
</dbReference>
<keyword evidence="1" id="KW-0597">Phosphoprotein</keyword>
<feature type="modified residue" description="Phosphohistidine" evidence="1">
    <location>
        <position position="50"/>
    </location>
</feature>
<proteinExistence type="predicted"/>
<gene>
    <name evidence="4" type="ORF">DesU5LDRAFT_0270</name>
</gene>
<keyword evidence="4" id="KW-0808">Transferase</keyword>
<dbReference type="OrthoDB" id="2079555at2"/>
<dbReference type="CDD" id="cd00088">
    <property type="entry name" value="HPT"/>
    <property type="match status" value="1"/>
</dbReference>
<accession>I2PWT0</accession>
<dbReference type="Pfam" id="PF01627">
    <property type="entry name" value="Hpt"/>
    <property type="match status" value="1"/>
</dbReference>
<dbReference type="Gene3D" id="1.20.120.160">
    <property type="entry name" value="HPT domain"/>
    <property type="match status" value="1"/>
</dbReference>
<dbReference type="SMART" id="SM00073">
    <property type="entry name" value="HPT"/>
    <property type="match status" value="1"/>
</dbReference>
<dbReference type="PANTHER" id="PTHR43395:SF1">
    <property type="entry name" value="CHEMOTAXIS PROTEIN CHEA"/>
    <property type="match status" value="1"/>
</dbReference>
<dbReference type="GO" id="GO:0004672">
    <property type="term" value="F:protein kinase activity"/>
    <property type="evidence" value="ECO:0007669"/>
    <property type="project" value="UniProtKB-ARBA"/>
</dbReference>
<dbReference type="AlphaFoldDB" id="I2PWT0"/>
<dbReference type="eggNOG" id="COG2198">
    <property type="taxonomic scope" value="Bacteria"/>
</dbReference>
<dbReference type="InterPro" id="IPR008207">
    <property type="entry name" value="Sig_transdc_His_kin_Hpt_dom"/>
</dbReference>
<name>I2PWT0_9BACT</name>
<dbReference type="GO" id="GO:0000160">
    <property type="term" value="P:phosphorelay signal transduction system"/>
    <property type="evidence" value="ECO:0007669"/>
    <property type="project" value="InterPro"/>
</dbReference>
<dbReference type="STRING" id="596152.DesU5LDRAFT_0270"/>
<evidence type="ECO:0000259" key="3">
    <source>
        <dbReference type="PROSITE" id="PS50894"/>
    </source>
</evidence>
<evidence type="ECO:0000256" key="1">
    <source>
        <dbReference type="PROSITE-ProRule" id="PRU00110"/>
    </source>
</evidence>
<dbReference type="InterPro" id="IPR051315">
    <property type="entry name" value="Bact_Chemotaxis_CheA"/>
</dbReference>
<dbReference type="InterPro" id="IPR036641">
    <property type="entry name" value="HPT_dom_sf"/>
</dbReference>
<protein>
    <submittedName>
        <fullName evidence="4">Chemotaxis protein histidine kinase-like protein</fullName>
    </submittedName>
</protein>